<proteinExistence type="predicted"/>
<accession>A0A1X7T670</accession>
<dbReference type="EnsemblMetazoa" id="Aqu2.1.09737_001">
    <property type="protein sequence ID" value="Aqu2.1.09737_001"/>
    <property type="gene ID" value="Aqu2.1.09737"/>
</dbReference>
<evidence type="ECO:0000313" key="1">
    <source>
        <dbReference type="EnsemblMetazoa" id="Aqu2.1.09737_001"/>
    </source>
</evidence>
<protein>
    <submittedName>
        <fullName evidence="1">Uncharacterized protein</fullName>
    </submittedName>
</protein>
<sequence length="53" mass="6007">MPDAPGTSTAHSCDDMRKKDLQEEELSKFCQHGCGCSDNCYALFSHFYIKTKM</sequence>
<organism evidence="1">
    <name type="scientific">Amphimedon queenslandica</name>
    <name type="common">Sponge</name>
    <dbReference type="NCBI Taxonomy" id="400682"/>
    <lineage>
        <taxon>Eukaryota</taxon>
        <taxon>Metazoa</taxon>
        <taxon>Porifera</taxon>
        <taxon>Demospongiae</taxon>
        <taxon>Heteroscleromorpha</taxon>
        <taxon>Haplosclerida</taxon>
        <taxon>Niphatidae</taxon>
        <taxon>Amphimedon</taxon>
    </lineage>
</organism>
<dbReference type="AlphaFoldDB" id="A0A1X7T670"/>
<reference evidence="1" key="1">
    <citation type="submission" date="2017-05" db="UniProtKB">
        <authorList>
            <consortium name="EnsemblMetazoa"/>
        </authorList>
    </citation>
    <scope>IDENTIFICATION</scope>
</reference>
<dbReference type="InParanoid" id="A0A1X7T670"/>
<name>A0A1X7T670_AMPQE</name>